<dbReference type="RefSeq" id="WP_107171090.1">
    <property type="nucleotide sequence ID" value="NZ_CP038498.1"/>
</dbReference>
<name>A0ABX6L0Q0_9GAMM</name>
<evidence type="ECO:0000313" key="1">
    <source>
        <dbReference type="EMBL" id="QJA19901.1"/>
    </source>
</evidence>
<protein>
    <submittedName>
        <fullName evidence="1">Uncharacterized protein</fullName>
    </submittedName>
</protein>
<keyword evidence="2" id="KW-1185">Reference proteome</keyword>
<accession>A0ABX6L0Q0</accession>
<dbReference type="GeneID" id="90762920"/>
<dbReference type="Proteomes" id="UP000502681">
    <property type="component" value="Chromosome"/>
</dbReference>
<gene>
    <name evidence="1" type="ORF">E2566_08205</name>
</gene>
<organism evidence="1 2">
    <name type="scientific">Pectobacterium punjabense</name>
    <dbReference type="NCBI Taxonomy" id="2108399"/>
    <lineage>
        <taxon>Bacteria</taxon>
        <taxon>Pseudomonadati</taxon>
        <taxon>Pseudomonadota</taxon>
        <taxon>Gammaproteobacteria</taxon>
        <taxon>Enterobacterales</taxon>
        <taxon>Pectobacteriaceae</taxon>
        <taxon>Pectobacterium</taxon>
    </lineage>
</organism>
<evidence type="ECO:0000313" key="2">
    <source>
        <dbReference type="Proteomes" id="UP000502681"/>
    </source>
</evidence>
<proteinExistence type="predicted"/>
<reference evidence="1 2" key="1">
    <citation type="submission" date="2019-04" db="EMBL/GenBank/DDBJ databases">
        <title>Whole Genome Sequencing of Pectobacterium punjabense SS95.</title>
        <authorList>
            <person name="Sarfraz S."/>
            <person name="Oulghazi S."/>
            <person name="Roques C."/>
            <person name="Vandecasteele C."/>
            <person name="Faure D."/>
        </authorList>
    </citation>
    <scope>NUCLEOTIDE SEQUENCE [LARGE SCALE GENOMIC DNA]</scope>
    <source>
        <strain evidence="1 2">SS95</strain>
    </source>
</reference>
<sequence length="342" mass="39398">MKDTIIVKPRVINEAISYWAMFYCAVLKTIYNQKNLKFNFDNGSLESYRGKLKHPSNFFNQMKSAVSNHGFEYLMIDYLRSIDGIDITKKLLDRLLNKRGITNFEYLFMNIYKVGSDSKLQDIIEKYDDISVKIFVPHNNYKAFTKKNEAGFTYNIGNIGKTFIHSDLLMLISDGKKHTYGFVGEVEGLHGENLFTPKYWAGTKAKYSSFAIGASERKKKIEDIEVKNNILISEDFEGREILHFSNANQFVKDFKLALSNIELCLNGHFSNISHSDESHAKIFKFISDGWSKPLNETIIKLESFIGYSFSSDVTYNQSSENSIFKPSIIYSLSEFPLYQLDK</sequence>
<dbReference type="EMBL" id="CP038498">
    <property type="protein sequence ID" value="QJA19901.1"/>
    <property type="molecule type" value="Genomic_DNA"/>
</dbReference>